<dbReference type="Pfam" id="PF13290">
    <property type="entry name" value="CHB_HEX_C_1"/>
    <property type="match status" value="1"/>
</dbReference>
<dbReference type="Gene3D" id="2.60.120.260">
    <property type="entry name" value="Galactose-binding domain-like"/>
    <property type="match status" value="2"/>
</dbReference>
<evidence type="ECO:0000259" key="5">
    <source>
        <dbReference type="PROSITE" id="PS51175"/>
    </source>
</evidence>
<evidence type="ECO:0000313" key="7">
    <source>
        <dbReference type="EMBL" id="TFE90254.1"/>
    </source>
</evidence>
<name>A0A4Y8Q7P8_9BACL</name>
<accession>A0A4Y8Q7P8</accession>
<feature type="domain" description="CBM6" evidence="5">
    <location>
        <begin position="32"/>
        <end position="149"/>
    </location>
</feature>
<evidence type="ECO:0000256" key="2">
    <source>
        <dbReference type="ARBA" id="ARBA00022729"/>
    </source>
</evidence>
<dbReference type="InterPro" id="IPR006584">
    <property type="entry name" value="Cellulose-bd_IV"/>
</dbReference>
<dbReference type="GO" id="GO:0005975">
    <property type="term" value="P:carbohydrate metabolic process"/>
    <property type="evidence" value="ECO:0007669"/>
    <property type="project" value="InterPro"/>
</dbReference>
<dbReference type="SUPFAM" id="SSF50405">
    <property type="entry name" value="Actin-crosslinking proteins"/>
    <property type="match status" value="1"/>
</dbReference>
<proteinExistence type="inferred from homology"/>
<dbReference type="InterPro" id="IPR008979">
    <property type="entry name" value="Galactose-bd-like_sf"/>
</dbReference>
<comment type="similarity">
    <text evidence="1">Belongs to the glycosyl hydrolase 16 family.</text>
</comment>
<comment type="caution">
    <text evidence="7">The sequence shown here is derived from an EMBL/GenBank/DDBJ whole genome shotgun (WGS) entry which is preliminary data.</text>
</comment>
<dbReference type="GO" id="GO:0004553">
    <property type="term" value="F:hydrolase activity, hydrolyzing O-glycosyl compounds"/>
    <property type="evidence" value="ECO:0007669"/>
    <property type="project" value="InterPro"/>
</dbReference>
<dbReference type="Proteomes" id="UP000298246">
    <property type="component" value="Unassembled WGS sequence"/>
</dbReference>
<dbReference type="InterPro" id="IPR000421">
    <property type="entry name" value="FA58C"/>
</dbReference>
<evidence type="ECO:0000313" key="8">
    <source>
        <dbReference type="Proteomes" id="UP000298246"/>
    </source>
</evidence>
<dbReference type="PROSITE" id="PS50022">
    <property type="entry name" value="FA58C_3"/>
    <property type="match status" value="1"/>
</dbReference>
<dbReference type="Gene3D" id="2.60.120.200">
    <property type="match status" value="1"/>
</dbReference>
<dbReference type="InterPro" id="IPR050546">
    <property type="entry name" value="Glycosyl_Hydrlase_16"/>
</dbReference>
<organism evidence="7 8">
    <name type="scientific">Paenibacillus athensensis</name>
    <dbReference type="NCBI Taxonomy" id="1967502"/>
    <lineage>
        <taxon>Bacteria</taxon>
        <taxon>Bacillati</taxon>
        <taxon>Bacillota</taxon>
        <taxon>Bacilli</taxon>
        <taxon>Bacillales</taxon>
        <taxon>Paenibacillaceae</taxon>
        <taxon>Paenibacillus</taxon>
    </lineage>
</organism>
<dbReference type="PROSITE" id="PS51762">
    <property type="entry name" value="GH16_2"/>
    <property type="match status" value="1"/>
</dbReference>
<dbReference type="CDD" id="cd04080">
    <property type="entry name" value="CBM6_cellulase-like"/>
    <property type="match status" value="1"/>
</dbReference>
<feature type="signal peptide" evidence="3">
    <location>
        <begin position="1"/>
        <end position="28"/>
    </location>
</feature>
<dbReference type="PROSITE" id="PS51175">
    <property type="entry name" value="CBM6"/>
    <property type="match status" value="1"/>
</dbReference>
<feature type="chain" id="PRO_5021474524" evidence="3">
    <location>
        <begin position="29"/>
        <end position="759"/>
    </location>
</feature>
<dbReference type="RefSeq" id="WP_134750820.1">
    <property type="nucleotide sequence ID" value="NZ_MYFO02000001.1"/>
</dbReference>
<gene>
    <name evidence="7" type="ORF">B5M42_06200</name>
</gene>
<protein>
    <submittedName>
        <fullName evidence="7">Uncharacterized protein</fullName>
    </submittedName>
</protein>
<dbReference type="AlphaFoldDB" id="A0A4Y8Q7P8"/>
<dbReference type="Pfam" id="PF00722">
    <property type="entry name" value="Glyco_hydro_16"/>
    <property type="match status" value="1"/>
</dbReference>
<dbReference type="Pfam" id="PF03422">
    <property type="entry name" value="CBM_6"/>
    <property type="match status" value="1"/>
</dbReference>
<dbReference type="SMART" id="SM00606">
    <property type="entry name" value="CBD_IV"/>
    <property type="match status" value="1"/>
</dbReference>
<dbReference type="GO" id="GO:0030246">
    <property type="term" value="F:carbohydrate binding"/>
    <property type="evidence" value="ECO:0007669"/>
    <property type="project" value="InterPro"/>
</dbReference>
<dbReference type="InterPro" id="IPR005084">
    <property type="entry name" value="CBM6"/>
</dbReference>
<evidence type="ECO:0000259" key="4">
    <source>
        <dbReference type="PROSITE" id="PS50022"/>
    </source>
</evidence>
<dbReference type="InterPro" id="IPR013320">
    <property type="entry name" value="ConA-like_dom_sf"/>
</dbReference>
<dbReference type="InterPro" id="IPR000757">
    <property type="entry name" value="Beta-glucanase-like"/>
</dbReference>
<keyword evidence="2 3" id="KW-0732">Signal</keyword>
<evidence type="ECO:0000259" key="6">
    <source>
        <dbReference type="PROSITE" id="PS51762"/>
    </source>
</evidence>
<dbReference type="PANTHER" id="PTHR10963">
    <property type="entry name" value="GLYCOSYL HYDROLASE-RELATED"/>
    <property type="match status" value="1"/>
</dbReference>
<dbReference type="InterPro" id="IPR059177">
    <property type="entry name" value="GH29D-like_dom"/>
</dbReference>
<evidence type="ECO:0000256" key="1">
    <source>
        <dbReference type="ARBA" id="ARBA00006865"/>
    </source>
</evidence>
<dbReference type="PANTHER" id="PTHR10963:SF55">
    <property type="entry name" value="GLYCOSIDE HYDROLASE FAMILY 16 PROTEIN"/>
    <property type="match status" value="1"/>
</dbReference>
<dbReference type="CDD" id="cd00257">
    <property type="entry name" value="beta-trefoil_FSCN-like"/>
    <property type="match status" value="1"/>
</dbReference>
<dbReference type="SUPFAM" id="SSF49899">
    <property type="entry name" value="Concanavalin A-like lectins/glucanases"/>
    <property type="match status" value="1"/>
</dbReference>
<keyword evidence="8" id="KW-1185">Reference proteome</keyword>
<feature type="domain" description="GH16" evidence="6">
    <location>
        <begin position="330"/>
        <end position="625"/>
    </location>
</feature>
<dbReference type="EMBL" id="MYFO01000005">
    <property type="protein sequence ID" value="TFE90254.1"/>
    <property type="molecule type" value="Genomic_DNA"/>
</dbReference>
<dbReference type="SUPFAM" id="SSF49785">
    <property type="entry name" value="Galactose-binding domain-like"/>
    <property type="match status" value="2"/>
</dbReference>
<dbReference type="CDD" id="cd08023">
    <property type="entry name" value="GH16_laminarinase_like"/>
    <property type="match status" value="1"/>
</dbReference>
<dbReference type="InterPro" id="IPR008999">
    <property type="entry name" value="Actin-crosslinking"/>
</dbReference>
<dbReference type="OrthoDB" id="9809583at2"/>
<dbReference type="Pfam" id="PF22633">
    <property type="entry name" value="F5_F8_type_C_2"/>
    <property type="match status" value="1"/>
</dbReference>
<evidence type="ECO:0000256" key="3">
    <source>
        <dbReference type="SAM" id="SignalP"/>
    </source>
</evidence>
<feature type="domain" description="F5/8 type C" evidence="4">
    <location>
        <begin position="140"/>
        <end position="284"/>
    </location>
</feature>
<dbReference type="Gene3D" id="2.80.10.50">
    <property type="match status" value="1"/>
</dbReference>
<reference evidence="7 8" key="1">
    <citation type="submission" date="2017-03" db="EMBL/GenBank/DDBJ databases">
        <title>Isolation of Levoglucosan Utilizing Bacteria.</title>
        <authorList>
            <person name="Arya A.S."/>
        </authorList>
    </citation>
    <scope>NUCLEOTIDE SEQUENCE [LARGE SCALE GENOMIC DNA]</scope>
    <source>
        <strain evidence="7 8">MEC069</strain>
    </source>
</reference>
<sequence length="759" mass="80733">MLKKKALTSLLLASMVSSLVGVVSPVLAADPGKIEAESYAAMSGIQTETCSEGGQDIAYIDAGDWMDYTVNVQTAGTYNVDFRVSSPYTGTQLQLKSGATTLATVNVPSTGGWQTWQTVTASVNLSAGSQTLRIYAPTNGWNLNWFSITSSSTQPSSSNLALNKTATESSHEGAYAAAGAVDGNSGTRWSSQFSDPQWIYVDLGSAQTVSRVKLNWEAAYAKAYQIQVSSNATSWTDVYSTTTGDGGIDDVSFTSTTARYVRVYGTQRATAYGYSLWDFEVYGTGTPPAGQVAAPTFSPGGGTYTSAQSVTLSSSTSGATIKYTTDGSTPTSASATYSGAINVASSQTIKAIAVKSGMTDSAVASASYTINTGGSGGSWNLVWSDEFNGTAGTGVDTSKWVYETGGGGFGNNELEYYTNRTDNVYLEQDPGNASNRYLVIKAQKENYGGQSYTSGRIKTQGKYSFTYGKVEMRAKLPQGQGIWPAFWMLGDDITTVGWPNSGEVDIMEFVGSTPNNVYGTIHGPGYNGAGGIGTSYTYGSGFSNDFHTYGIEWEPNVIRWYFDGQLYQTRTLDDLSGRTWVFDHNFFILLNLAVGGDWPGGPNASTVFPQKYTVDYVRVYQRAGGVYPTLPARSITTLQGPNGQYVSADNYNNLLLTANRGTASTWEKFEIKDAGSGKIALLALTNDKYVTTGSGGNAQMVASSFTIGASERFTRINNSDGTVSLQSEANGKYVTANGTNPLVASATSIGANEKFRFSN</sequence>